<dbReference type="InterPro" id="IPR025736">
    <property type="entry name" value="PucR_C-HTH_dom"/>
</dbReference>
<gene>
    <name evidence="2" type="ORF">J4H92_03105</name>
</gene>
<organism evidence="2 3">
    <name type="scientific">Leucobacter weissii</name>
    <dbReference type="NCBI Taxonomy" id="1983706"/>
    <lineage>
        <taxon>Bacteria</taxon>
        <taxon>Bacillati</taxon>
        <taxon>Actinomycetota</taxon>
        <taxon>Actinomycetes</taxon>
        <taxon>Micrococcales</taxon>
        <taxon>Microbacteriaceae</taxon>
        <taxon>Leucobacter</taxon>
    </lineage>
</organism>
<dbReference type="Pfam" id="PF13556">
    <property type="entry name" value="HTH_30"/>
    <property type="match status" value="1"/>
</dbReference>
<feature type="domain" description="PucR C-terminal helix-turn-helix" evidence="1">
    <location>
        <begin position="326"/>
        <end position="381"/>
    </location>
</feature>
<reference evidence="2" key="1">
    <citation type="submission" date="2021-03" db="EMBL/GenBank/DDBJ databases">
        <title>Leucobacter chromiisoli sp. nov., isolated from chromium-containing soil of chemical plant.</title>
        <authorList>
            <person name="Xu Z."/>
        </authorList>
    </citation>
    <scope>NUCLEOTIDE SEQUENCE</scope>
    <source>
        <strain evidence="2">S27</strain>
    </source>
</reference>
<comment type="caution">
    <text evidence="2">The sequence shown here is derived from an EMBL/GenBank/DDBJ whole genome shotgun (WGS) entry which is preliminary data.</text>
</comment>
<dbReference type="EMBL" id="JAGDYM010000004">
    <property type="protein sequence ID" value="MBO1900935.1"/>
    <property type="molecule type" value="Genomic_DNA"/>
</dbReference>
<dbReference type="PANTHER" id="PTHR33744:SF17">
    <property type="entry name" value="CONSERVED PROTEIN"/>
    <property type="match status" value="1"/>
</dbReference>
<protein>
    <submittedName>
        <fullName evidence="2">Helix-turn-helix domain-containing protein</fullName>
    </submittedName>
</protein>
<evidence type="ECO:0000259" key="1">
    <source>
        <dbReference type="Pfam" id="PF13556"/>
    </source>
</evidence>
<proteinExistence type="predicted"/>
<dbReference type="Gene3D" id="1.10.10.2840">
    <property type="entry name" value="PucR C-terminal helix-turn-helix domain"/>
    <property type="match status" value="1"/>
</dbReference>
<evidence type="ECO:0000313" key="3">
    <source>
        <dbReference type="Proteomes" id="UP000664382"/>
    </source>
</evidence>
<sequence>MSVELRGAGDRLSRTIAELSALVDTPLAFNTADMRPLVSTPHAGPLDGSRLALLLGKPVTDTVRRTLAGGSGIFTGSSPQRIDPFPGLELGRVHLPVRDGRGALLGHIWAIDSEAAVAEGDWLRLQRAAADALGEVVRVPAAVAAARGVALDRFASAHRAFRVISVDLVTEPVIEPDGHAAFPPADRLLEGLHPGLRGVHWAITRDRAGQELLVAGGAPEALAHRSLAPALAEALGSINAEAGAIGRLTAFSSPILYTSYEVFDHLDAVHPIARAVRGTDDAVFADGLSAYELLIELGRIAPISRLEVPPAILTLLDTERGRIIARTAKAFLDSGGNAGRTASELGVHRGTLYYRIARIEEQTGFDLERGDHRVALHLGLTAAQIEGLLERV</sequence>
<dbReference type="InterPro" id="IPR042070">
    <property type="entry name" value="PucR_C-HTH_sf"/>
</dbReference>
<dbReference type="AlphaFoldDB" id="A0A939MIM3"/>
<name>A0A939MIM3_9MICO</name>
<keyword evidence="3" id="KW-1185">Reference proteome</keyword>
<accession>A0A939MIM3</accession>
<dbReference type="InterPro" id="IPR051448">
    <property type="entry name" value="CdaR-like_regulators"/>
</dbReference>
<dbReference type="RefSeq" id="WP_208095822.1">
    <property type="nucleotide sequence ID" value="NZ_JAGDYM010000004.1"/>
</dbReference>
<evidence type="ECO:0000313" key="2">
    <source>
        <dbReference type="EMBL" id="MBO1900935.1"/>
    </source>
</evidence>
<dbReference type="PANTHER" id="PTHR33744">
    <property type="entry name" value="CARBOHYDRATE DIACID REGULATOR"/>
    <property type="match status" value="1"/>
</dbReference>
<dbReference type="Proteomes" id="UP000664382">
    <property type="component" value="Unassembled WGS sequence"/>
</dbReference>